<proteinExistence type="predicted"/>
<sequence length="209" mass="21207">MLPAFVGVGDAVTVGEAVVGLGAADEVVGATVGALVVGAVVAALVGELVADGVPVRPVQAWPLTVQEVGRPVPLTMKPKLVEAPPAIEAFQPAGVNVNFWPAAARVAFQDWPTVDPAGSVSSTFQVEIFADAGLLTETSPWYPEFHEFVTVNEAASALAGSAKNATVDTVATARAEARTSLSVRFNAVSPSGGGEFGSAPMGVTTVTRP</sequence>
<protein>
    <submittedName>
        <fullName evidence="1">Uncharacterized protein</fullName>
    </submittedName>
</protein>
<accession>A0ABQ4BCA7</accession>
<organism evidence="1 2">
    <name type="scientific">Actinoplanes palleronii</name>
    <dbReference type="NCBI Taxonomy" id="113570"/>
    <lineage>
        <taxon>Bacteria</taxon>
        <taxon>Bacillati</taxon>
        <taxon>Actinomycetota</taxon>
        <taxon>Actinomycetes</taxon>
        <taxon>Micromonosporales</taxon>
        <taxon>Micromonosporaceae</taxon>
        <taxon>Actinoplanes</taxon>
    </lineage>
</organism>
<dbReference type="Proteomes" id="UP000624709">
    <property type="component" value="Unassembled WGS sequence"/>
</dbReference>
<gene>
    <name evidence="1" type="ORF">Apa02nite_044110</name>
</gene>
<comment type="caution">
    <text evidence="1">The sequence shown here is derived from an EMBL/GenBank/DDBJ whole genome shotgun (WGS) entry which is preliminary data.</text>
</comment>
<evidence type="ECO:0000313" key="2">
    <source>
        <dbReference type="Proteomes" id="UP000624709"/>
    </source>
</evidence>
<evidence type="ECO:0000313" key="1">
    <source>
        <dbReference type="EMBL" id="GIE68303.1"/>
    </source>
</evidence>
<reference evidence="1 2" key="1">
    <citation type="submission" date="2021-01" db="EMBL/GenBank/DDBJ databases">
        <title>Whole genome shotgun sequence of Actinoplanes palleronii NBRC 14916.</title>
        <authorList>
            <person name="Komaki H."/>
            <person name="Tamura T."/>
        </authorList>
    </citation>
    <scope>NUCLEOTIDE SEQUENCE [LARGE SCALE GENOMIC DNA]</scope>
    <source>
        <strain evidence="1 2">NBRC 14916</strain>
    </source>
</reference>
<name>A0ABQ4BCA7_9ACTN</name>
<dbReference type="EMBL" id="BOMS01000058">
    <property type="protein sequence ID" value="GIE68303.1"/>
    <property type="molecule type" value="Genomic_DNA"/>
</dbReference>
<keyword evidence="2" id="KW-1185">Reference proteome</keyword>